<evidence type="ECO:0000313" key="5">
    <source>
        <dbReference type="RefSeq" id="XP_002739007.2"/>
    </source>
</evidence>
<feature type="compositionally biased region" description="Basic and acidic residues" evidence="3">
    <location>
        <begin position="518"/>
        <end position="530"/>
    </location>
</feature>
<dbReference type="PANTHER" id="PTHR22590">
    <property type="entry name" value="MYOSIN MOTOR DOMAIN-CONTAINING PROTEIN"/>
    <property type="match status" value="1"/>
</dbReference>
<dbReference type="Gene3D" id="1.20.5.190">
    <property type="match status" value="1"/>
</dbReference>
<feature type="coiled-coil region" evidence="2">
    <location>
        <begin position="132"/>
        <end position="173"/>
    </location>
</feature>
<reference evidence="5" key="1">
    <citation type="submission" date="2025-08" db="UniProtKB">
        <authorList>
            <consortium name="RefSeq"/>
        </authorList>
    </citation>
    <scope>IDENTIFICATION</scope>
    <source>
        <tissue evidence="5">Testes</tissue>
    </source>
</reference>
<feature type="compositionally biased region" description="Basic residues" evidence="3">
    <location>
        <begin position="24"/>
        <end position="35"/>
    </location>
</feature>
<evidence type="ECO:0000313" key="4">
    <source>
        <dbReference type="Proteomes" id="UP000694865"/>
    </source>
</evidence>
<feature type="region of interest" description="Disordered" evidence="3">
    <location>
        <begin position="426"/>
        <end position="500"/>
    </location>
</feature>
<feature type="region of interest" description="Disordered" evidence="3">
    <location>
        <begin position="1"/>
        <end position="54"/>
    </location>
</feature>
<proteinExistence type="predicted"/>
<feature type="compositionally biased region" description="Acidic residues" evidence="3">
    <location>
        <begin position="682"/>
        <end position="692"/>
    </location>
</feature>
<dbReference type="InterPro" id="IPR052318">
    <property type="entry name" value="CellDiv_DevSignal_Domain"/>
</dbReference>
<sequence>MPQIEELDPLSLSDSEEEEEYVPRKSRKKTGKRKTASPYGQSKGISTKGRKVVDTRNKTARDLWIEGMRSGTGYFSSRKVLLRTDLTTQSPTMNMTKRPKSAGMMNTSRELDALNGKTPRSGRGSAPTYKPQEEMYDDIIDLKRQINGLKEENEIVKTRNRRLEKESVQKQKQVEQLLDPSKCDDLRRVMNEKKPDAGAVVNSLKQKNLKLEQTLRDKEAQLSKLQNDLKSTKMEEMRIENEMYYSEILRLRSRSAHGNEHTQRRSDQPAASHQASKVKALNATILRLTETNQRLQSDNKFLKQDLESAMEGTMTSPRGKKTAVKKKKGKFDYEDMNRKELLAAVAELEEELQRYESGSFHDAKRGSHNVEGKIVLKGGLSERVEQLDKRETELLEEKLKLEEQVSRLKTDKTKLRQQIEEKEIEIQNMRQDLSRREAEQPVARPRQRPSSASSVSSSSTNKRRREEEERNRKVEELRQKHSAATIQRNWKRHKERKGDEELDDAAVLIQSSVRGHWSRKEQLQKMERSGRHSPSRSMSGRSHGHISEDDESGLDDAATTIQSAMRGHWSRKDQINKNSPRHPPLDDSDSDSYIRTSKSRSGTFQKTSQSGYGRSKTTAYSESDSDDDLIMSTPTRNSRTKTTTSSFGMSNRPGSARSSGSKSGRESPLRGELGQYSQRIEESDEDDSDDDLVIATSSYKSKSKLF</sequence>
<feature type="region of interest" description="Disordered" evidence="3">
    <location>
        <begin position="513"/>
        <end position="706"/>
    </location>
</feature>
<dbReference type="RefSeq" id="XP_002739007.2">
    <property type="nucleotide sequence ID" value="XM_002738961.2"/>
</dbReference>
<organism evidence="4 5">
    <name type="scientific">Saccoglossus kowalevskii</name>
    <name type="common">Acorn worm</name>
    <dbReference type="NCBI Taxonomy" id="10224"/>
    <lineage>
        <taxon>Eukaryota</taxon>
        <taxon>Metazoa</taxon>
        <taxon>Hemichordata</taxon>
        <taxon>Enteropneusta</taxon>
        <taxon>Harrimaniidae</taxon>
        <taxon>Saccoglossus</taxon>
    </lineage>
</organism>
<keyword evidence="2" id="KW-0175">Coiled coil</keyword>
<feature type="region of interest" description="Disordered" evidence="3">
    <location>
        <begin position="256"/>
        <end position="277"/>
    </location>
</feature>
<feature type="coiled-coil region" evidence="2">
    <location>
        <begin position="201"/>
        <end position="242"/>
    </location>
</feature>
<name>A0ABM0GWP9_SACKO</name>
<evidence type="ECO:0000256" key="3">
    <source>
        <dbReference type="SAM" id="MobiDB-lite"/>
    </source>
</evidence>
<dbReference type="PROSITE" id="PS50096">
    <property type="entry name" value="IQ"/>
    <property type="match status" value="2"/>
</dbReference>
<dbReference type="SMART" id="SM00015">
    <property type="entry name" value="IQ"/>
    <property type="match status" value="3"/>
</dbReference>
<keyword evidence="1" id="KW-0677">Repeat</keyword>
<feature type="compositionally biased region" description="Low complexity" evidence="3">
    <location>
        <begin position="440"/>
        <end position="459"/>
    </location>
</feature>
<feature type="compositionally biased region" description="Basic and acidic residues" evidence="3">
    <location>
        <begin position="257"/>
        <end position="267"/>
    </location>
</feature>
<gene>
    <name evidence="5" type="primary">LOC100376284</name>
</gene>
<feature type="coiled-coil region" evidence="2">
    <location>
        <begin position="278"/>
        <end position="312"/>
    </location>
</feature>
<dbReference type="PANTHER" id="PTHR22590:SF3">
    <property type="entry name" value="IQ DOMAIN-CONTAINING PROTEIN E"/>
    <property type="match status" value="1"/>
</dbReference>
<dbReference type="Pfam" id="PF00612">
    <property type="entry name" value="IQ"/>
    <property type="match status" value="2"/>
</dbReference>
<feature type="compositionally biased region" description="Low complexity" evidence="3">
    <location>
        <begin position="632"/>
        <end position="662"/>
    </location>
</feature>
<protein>
    <submittedName>
        <fullName evidence="5">IQ domain-containing protein E-like</fullName>
    </submittedName>
</protein>
<keyword evidence="4" id="KW-1185">Reference proteome</keyword>
<dbReference type="GeneID" id="100376284"/>
<dbReference type="SUPFAM" id="SSF52540">
    <property type="entry name" value="P-loop containing nucleoside triphosphate hydrolases"/>
    <property type="match status" value="1"/>
</dbReference>
<accession>A0ABM0GWP9</accession>
<dbReference type="InterPro" id="IPR000048">
    <property type="entry name" value="IQ_motif_EF-hand-BS"/>
</dbReference>
<dbReference type="Proteomes" id="UP000694865">
    <property type="component" value="Unplaced"/>
</dbReference>
<evidence type="ECO:0000256" key="1">
    <source>
        <dbReference type="ARBA" id="ARBA00022737"/>
    </source>
</evidence>
<dbReference type="InterPro" id="IPR027417">
    <property type="entry name" value="P-loop_NTPase"/>
</dbReference>
<feature type="compositionally biased region" description="Polar residues" evidence="3">
    <location>
        <begin position="591"/>
        <end position="622"/>
    </location>
</feature>
<feature type="compositionally biased region" description="Acidic residues" evidence="3">
    <location>
        <begin position="1"/>
        <end position="20"/>
    </location>
</feature>
<feature type="compositionally biased region" description="Basic and acidic residues" evidence="3">
    <location>
        <begin position="464"/>
        <end position="479"/>
    </location>
</feature>
<evidence type="ECO:0000256" key="2">
    <source>
        <dbReference type="SAM" id="Coils"/>
    </source>
</evidence>